<feature type="coiled-coil region" evidence="2">
    <location>
        <begin position="421"/>
        <end position="462"/>
    </location>
</feature>
<dbReference type="GO" id="GO:0003676">
    <property type="term" value="F:nucleic acid binding"/>
    <property type="evidence" value="ECO:0007669"/>
    <property type="project" value="InterPro"/>
</dbReference>
<feature type="compositionally biased region" description="Basic residues" evidence="3">
    <location>
        <begin position="334"/>
        <end position="356"/>
    </location>
</feature>
<reference evidence="5" key="2">
    <citation type="submission" date="2021-09" db="EMBL/GenBank/DDBJ databases">
        <authorList>
            <person name="Jia N."/>
            <person name="Wang J."/>
            <person name="Shi W."/>
            <person name="Du L."/>
            <person name="Sun Y."/>
            <person name="Zhan W."/>
            <person name="Jiang J."/>
            <person name="Wang Q."/>
            <person name="Zhang B."/>
            <person name="Ji P."/>
            <person name="Sakyi L.B."/>
            <person name="Cui X."/>
            <person name="Yuan T."/>
            <person name="Jiang B."/>
            <person name="Yang W."/>
            <person name="Lam T.T.-Y."/>
            <person name="Chang Q."/>
            <person name="Ding S."/>
            <person name="Wang X."/>
            <person name="Zhu J."/>
            <person name="Ruan X."/>
            <person name="Zhao L."/>
            <person name="Wei J."/>
            <person name="Que T."/>
            <person name="Du C."/>
            <person name="Cheng J."/>
            <person name="Dai P."/>
            <person name="Han X."/>
            <person name="Huang E."/>
            <person name="Gao Y."/>
            <person name="Liu J."/>
            <person name="Shao H."/>
            <person name="Ye R."/>
            <person name="Li L."/>
            <person name="Wei W."/>
            <person name="Wang X."/>
            <person name="Wang C."/>
            <person name="Huo Q."/>
            <person name="Li W."/>
            <person name="Guo W."/>
            <person name="Chen H."/>
            <person name="Chen S."/>
            <person name="Zhou L."/>
            <person name="Zhou L."/>
            <person name="Ni X."/>
            <person name="Tian J."/>
            <person name="Zhou Y."/>
            <person name="Sheng Y."/>
            <person name="Liu T."/>
            <person name="Pan Y."/>
            <person name="Xia L."/>
            <person name="Li J."/>
            <person name="Zhao F."/>
            <person name="Cao W."/>
        </authorList>
    </citation>
    <scope>NUCLEOTIDE SEQUENCE</scope>
    <source>
        <strain evidence="5">Rsan-2018</strain>
        <tissue evidence="5">Larvae</tissue>
    </source>
</reference>
<keyword evidence="2" id="KW-0175">Coiled coil</keyword>
<evidence type="ECO:0000256" key="1">
    <source>
        <dbReference type="PROSITE-ProRule" id="PRU00047"/>
    </source>
</evidence>
<evidence type="ECO:0000313" key="5">
    <source>
        <dbReference type="EMBL" id="KAH7943595.1"/>
    </source>
</evidence>
<feature type="region of interest" description="Disordered" evidence="3">
    <location>
        <begin position="308"/>
        <end position="399"/>
    </location>
</feature>
<keyword evidence="1" id="KW-0863">Zinc-finger</keyword>
<feature type="compositionally biased region" description="Low complexity" evidence="3">
    <location>
        <begin position="357"/>
        <end position="385"/>
    </location>
</feature>
<dbReference type="InterPro" id="IPR001878">
    <property type="entry name" value="Znf_CCHC"/>
</dbReference>
<evidence type="ECO:0000259" key="4">
    <source>
        <dbReference type="PROSITE" id="PS50158"/>
    </source>
</evidence>
<feature type="compositionally biased region" description="Low complexity" evidence="3">
    <location>
        <begin position="321"/>
        <end position="333"/>
    </location>
</feature>
<feature type="region of interest" description="Disordered" evidence="3">
    <location>
        <begin position="470"/>
        <end position="494"/>
    </location>
</feature>
<keyword evidence="1" id="KW-0862">Zinc</keyword>
<organism evidence="5 6">
    <name type="scientific">Rhipicephalus sanguineus</name>
    <name type="common">Brown dog tick</name>
    <name type="synonym">Ixodes sanguineus</name>
    <dbReference type="NCBI Taxonomy" id="34632"/>
    <lineage>
        <taxon>Eukaryota</taxon>
        <taxon>Metazoa</taxon>
        <taxon>Ecdysozoa</taxon>
        <taxon>Arthropoda</taxon>
        <taxon>Chelicerata</taxon>
        <taxon>Arachnida</taxon>
        <taxon>Acari</taxon>
        <taxon>Parasitiformes</taxon>
        <taxon>Ixodida</taxon>
        <taxon>Ixodoidea</taxon>
        <taxon>Ixodidae</taxon>
        <taxon>Rhipicephalinae</taxon>
        <taxon>Rhipicephalus</taxon>
        <taxon>Rhipicephalus</taxon>
    </lineage>
</organism>
<accession>A0A9D4PK59</accession>
<comment type="caution">
    <text evidence="5">The sequence shown here is derived from an EMBL/GenBank/DDBJ whole genome shotgun (WGS) entry which is preliminary data.</text>
</comment>
<dbReference type="VEuPathDB" id="VectorBase:RSAN_056363"/>
<evidence type="ECO:0000256" key="3">
    <source>
        <dbReference type="SAM" id="MobiDB-lite"/>
    </source>
</evidence>
<reference evidence="5" key="1">
    <citation type="journal article" date="2020" name="Cell">
        <title>Large-Scale Comparative Analyses of Tick Genomes Elucidate Their Genetic Diversity and Vector Capacities.</title>
        <authorList>
            <consortium name="Tick Genome and Microbiome Consortium (TIGMIC)"/>
            <person name="Jia N."/>
            <person name="Wang J."/>
            <person name="Shi W."/>
            <person name="Du L."/>
            <person name="Sun Y."/>
            <person name="Zhan W."/>
            <person name="Jiang J.F."/>
            <person name="Wang Q."/>
            <person name="Zhang B."/>
            <person name="Ji P."/>
            <person name="Bell-Sakyi L."/>
            <person name="Cui X.M."/>
            <person name="Yuan T.T."/>
            <person name="Jiang B.G."/>
            <person name="Yang W.F."/>
            <person name="Lam T.T."/>
            <person name="Chang Q.C."/>
            <person name="Ding S.J."/>
            <person name="Wang X.J."/>
            <person name="Zhu J.G."/>
            <person name="Ruan X.D."/>
            <person name="Zhao L."/>
            <person name="Wei J.T."/>
            <person name="Ye R.Z."/>
            <person name="Que T.C."/>
            <person name="Du C.H."/>
            <person name="Zhou Y.H."/>
            <person name="Cheng J.X."/>
            <person name="Dai P.F."/>
            <person name="Guo W.B."/>
            <person name="Han X.H."/>
            <person name="Huang E.J."/>
            <person name="Li L.F."/>
            <person name="Wei W."/>
            <person name="Gao Y.C."/>
            <person name="Liu J.Z."/>
            <person name="Shao H.Z."/>
            <person name="Wang X."/>
            <person name="Wang C.C."/>
            <person name="Yang T.C."/>
            <person name="Huo Q.B."/>
            <person name="Li W."/>
            <person name="Chen H.Y."/>
            <person name="Chen S.E."/>
            <person name="Zhou L.G."/>
            <person name="Ni X.B."/>
            <person name="Tian J.H."/>
            <person name="Sheng Y."/>
            <person name="Liu T."/>
            <person name="Pan Y.S."/>
            <person name="Xia L.Y."/>
            <person name="Li J."/>
            <person name="Zhao F."/>
            <person name="Cao W.C."/>
        </authorList>
    </citation>
    <scope>NUCLEOTIDE SEQUENCE</scope>
    <source>
        <strain evidence="5">Rsan-2018</strain>
    </source>
</reference>
<dbReference type="Proteomes" id="UP000821837">
    <property type="component" value="Unassembled WGS sequence"/>
</dbReference>
<keyword evidence="6" id="KW-1185">Reference proteome</keyword>
<feature type="domain" description="CCHC-type" evidence="4">
    <location>
        <begin position="236"/>
        <end position="250"/>
    </location>
</feature>
<gene>
    <name evidence="5" type="ORF">HPB52_009404</name>
</gene>
<protein>
    <recommendedName>
        <fullName evidence="4">CCHC-type domain-containing protein</fullName>
    </recommendedName>
</protein>
<proteinExistence type="predicted"/>
<name>A0A9D4PK59_RHISA</name>
<evidence type="ECO:0000313" key="6">
    <source>
        <dbReference type="Proteomes" id="UP000821837"/>
    </source>
</evidence>
<evidence type="ECO:0000256" key="2">
    <source>
        <dbReference type="SAM" id="Coils"/>
    </source>
</evidence>
<sequence>MMEYQVEGENISPEEVTQDQGWQTAGARRVSAKSRGADPNAAATLSASRGDKPSGAALKSKIIRASRMPVLPKGDTKIVIRPRGGLNISKIGAAAVADAILAAAGISPDELSQDTLCPNLQQNIMVASTPRRENADRYSRLKQIRISGNIHEICAYETAPHSTCKGVIRGILLQDDPATLDGKIVNQKNPLALAAKRIAQTETVIIAFDGHRVPNFVRYGTLLLKCSLYRKQVDVCHACGRLGHRADVCPTPSDVVCRGCGLPNPDEQHQCTPICKFCGGPHLTAGKECAHRFKTPYVVRRRRFERARQQEELAPPSILRSSDSQASSNPSPRGSRRSRPRNRSMSRRGSKSRSASRSRPSSPSPARSSSRGRSTSRTRSGLSNRPRSNTPSGGKGKSYLTWADRARGNQAQASNSQDSHDPRLTNELEELRRANDSLRKENAQFKQEISRLATEIAEIRKMALKPPAAPAAASSSAMDTAEAPPKAGAVKRRALDNSREDETLELLSELKKAISNIQSGLSQVQEMIAHPQLGLVALSERILRLEGTHQGFLPSTSTAPVPNLNSVIAPPTEAGRAILGMLGRNPAVVGPDAVKLPNDWVERIVRIISTPILSSSSTGAAPGESSDVPTTPCANLGLLKPSSSAGSHCFIAIRLMAAHHHGQLRGAPVAQVPLCKELLEAGAFGWHESLQYLCLELLIEVRRAGEDIGELAGNIRRKD</sequence>
<dbReference type="AlphaFoldDB" id="A0A9D4PK59"/>
<dbReference type="PROSITE" id="PS50158">
    <property type="entry name" value="ZF_CCHC"/>
    <property type="match status" value="1"/>
</dbReference>
<dbReference type="GO" id="GO:0008270">
    <property type="term" value="F:zinc ion binding"/>
    <property type="evidence" value="ECO:0007669"/>
    <property type="project" value="UniProtKB-KW"/>
</dbReference>
<feature type="region of interest" description="Disordered" evidence="3">
    <location>
        <begin position="1"/>
        <end position="56"/>
    </location>
</feature>
<keyword evidence="1" id="KW-0479">Metal-binding</keyword>
<dbReference type="EMBL" id="JABSTV010001253">
    <property type="protein sequence ID" value="KAH7943595.1"/>
    <property type="molecule type" value="Genomic_DNA"/>
</dbReference>